<dbReference type="OrthoDB" id="3538531at2"/>
<gene>
    <name evidence="1" type="ORF">E1298_08705</name>
</gene>
<organism evidence="1 2">
    <name type="scientific">Actinomadura rubrisoli</name>
    <dbReference type="NCBI Taxonomy" id="2530368"/>
    <lineage>
        <taxon>Bacteria</taxon>
        <taxon>Bacillati</taxon>
        <taxon>Actinomycetota</taxon>
        <taxon>Actinomycetes</taxon>
        <taxon>Streptosporangiales</taxon>
        <taxon>Thermomonosporaceae</taxon>
        <taxon>Actinomadura</taxon>
    </lineage>
</organism>
<protein>
    <submittedName>
        <fullName evidence="1">WXG100 family type VII secretion target</fullName>
    </submittedName>
</protein>
<dbReference type="SUPFAM" id="SSF140453">
    <property type="entry name" value="EsxAB dimer-like"/>
    <property type="match status" value="1"/>
</dbReference>
<dbReference type="RefSeq" id="WP_131890848.1">
    <property type="nucleotide sequence ID" value="NZ_SMKU01000027.1"/>
</dbReference>
<dbReference type="InterPro" id="IPR036689">
    <property type="entry name" value="ESAT-6-like_sf"/>
</dbReference>
<evidence type="ECO:0000313" key="2">
    <source>
        <dbReference type="Proteomes" id="UP000294513"/>
    </source>
</evidence>
<dbReference type="InterPro" id="IPR010310">
    <property type="entry name" value="T7SS_ESAT-6-like"/>
</dbReference>
<comment type="caution">
    <text evidence="1">The sequence shown here is derived from an EMBL/GenBank/DDBJ whole genome shotgun (WGS) entry which is preliminary data.</text>
</comment>
<proteinExistence type="predicted"/>
<dbReference type="Proteomes" id="UP000294513">
    <property type="component" value="Unassembled WGS sequence"/>
</dbReference>
<dbReference type="Gene3D" id="1.10.287.1060">
    <property type="entry name" value="ESAT-6-like"/>
    <property type="match status" value="1"/>
</dbReference>
<keyword evidence="2" id="KW-1185">Reference proteome</keyword>
<dbReference type="AlphaFoldDB" id="A0A4R5C278"/>
<dbReference type="Pfam" id="PF06013">
    <property type="entry name" value="WXG100"/>
    <property type="match status" value="1"/>
</dbReference>
<evidence type="ECO:0000313" key="1">
    <source>
        <dbReference type="EMBL" id="TDD93721.1"/>
    </source>
</evidence>
<name>A0A4R5C278_9ACTN</name>
<dbReference type="EMBL" id="SMKU01000027">
    <property type="protein sequence ID" value="TDD93721.1"/>
    <property type="molecule type" value="Genomic_DNA"/>
</dbReference>
<sequence length="90" mass="9909">MSGDKRGANIGELEELSRIFSKHSKNLDALIKDLNGRTVSSSQAWWGPGADRFRSAWAEAKTAFDKMAVALEQGSQDIKKSQQNIEAATR</sequence>
<reference evidence="1 2" key="1">
    <citation type="submission" date="2019-03" db="EMBL/GenBank/DDBJ databases">
        <title>Draft genome sequences of novel Actinobacteria.</title>
        <authorList>
            <person name="Sahin N."/>
            <person name="Ay H."/>
            <person name="Saygin H."/>
        </authorList>
    </citation>
    <scope>NUCLEOTIDE SEQUENCE [LARGE SCALE GENOMIC DNA]</scope>
    <source>
        <strain evidence="1 2">H3C3</strain>
    </source>
</reference>
<accession>A0A4R5C278</accession>